<dbReference type="PANTHER" id="PTHR12677:SF49">
    <property type="entry name" value="TVP38_TMEM64 FAMILY MEMBRANE PROTEIN"/>
    <property type="match status" value="1"/>
</dbReference>
<evidence type="ECO:0000313" key="9">
    <source>
        <dbReference type="Proteomes" id="UP000005388"/>
    </source>
</evidence>
<dbReference type="STRING" id="764291.STRUR_0974"/>
<dbReference type="eggNOG" id="COG0398">
    <property type="taxonomic scope" value="Bacteria"/>
</dbReference>
<dbReference type="AlphaFoldDB" id="G5KFD1"/>
<comment type="caution">
    <text evidence="8">The sequence shown here is derived from an EMBL/GenBank/DDBJ whole genome shotgun (WGS) entry which is preliminary data.</text>
</comment>
<keyword evidence="9" id="KW-1185">Reference proteome</keyword>
<comment type="similarity">
    <text evidence="6">Belongs to the TVP38/TMEM64 family.</text>
</comment>
<feature type="domain" description="VTT" evidence="7">
    <location>
        <begin position="74"/>
        <end position="190"/>
    </location>
</feature>
<accession>G5KFD1</accession>
<evidence type="ECO:0000313" key="8">
    <source>
        <dbReference type="EMBL" id="EHJ56408.1"/>
    </source>
</evidence>
<dbReference type="InterPro" id="IPR015414">
    <property type="entry name" value="TMEM64"/>
</dbReference>
<keyword evidence="2 6" id="KW-1003">Cell membrane</keyword>
<evidence type="ECO:0000256" key="5">
    <source>
        <dbReference type="ARBA" id="ARBA00023136"/>
    </source>
</evidence>
<evidence type="ECO:0000256" key="4">
    <source>
        <dbReference type="ARBA" id="ARBA00022989"/>
    </source>
</evidence>
<feature type="transmembrane region" description="Helical" evidence="6">
    <location>
        <begin position="55"/>
        <end position="78"/>
    </location>
</feature>
<dbReference type="GO" id="GO:0005886">
    <property type="term" value="C:plasma membrane"/>
    <property type="evidence" value="ECO:0007669"/>
    <property type="project" value="UniProtKB-SubCell"/>
</dbReference>
<evidence type="ECO:0000256" key="1">
    <source>
        <dbReference type="ARBA" id="ARBA00004651"/>
    </source>
</evidence>
<sequence>MNSLTKHHKKLRKLVRVIGTLSIIFTIIAIYYLFKNLDILNNPKALSHLLKGHRFLGSIGFLFLQIIQVVIPIIPGGLTTVVGFMTFGPYLGLLLNVLGISLGSLILFYLVRRFGRPFILLFIKEKQLRQYDKKLATKTYERIFILNMISPMAPADIMVMITGLSQMSLKRFVSIILICRPISMITYSYFWIYGGQMLRHLL</sequence>
<dbReference type="PANTHER" id="PTHR12677">
    <property type="entry name" value="GOLGI APPARATUS MEMBRANE PROTEIN TVP38-RELATED"/>
    <property type="match status" value="1"/>
</dbReference>
<feature type="transmembrane region" description="Helical" evidence="6">
    <location>
        <begin position="172"/>
        <end position="192"/>
    </location>
</feature>
<keyword evidence="5 6" id="KW-0472">Membrane</keyword>
<feature type="transmembrane region" description="Helical" evidence="6">
    <location>
        <begin position="14"/>
        <end position="34"/>
    </location>
</feature>
<keyword evidence="4 6" id="KW-1133">Transmembrane helix</keyword>
<comment type="subcellular location">
    <subcellularLocation>
        <location evidence="1 6">Cell membrane</location>
        <topology evidence="1 6">Multi-pass membrane protein</topology>
    </subcellularLocation>
</comment>
<proteinExistence type="inferred from homology"/>
<protein>
    <recommendedName>
        <fullName evidence="6">TVP38/TMEM64 family membrane protein</fullName>
    </recommendedName>
</protein>
<name>G5KFD1_9STRE</name>
<dbReference type="Pfam" id="PF09335">
    <property type="entry name" value="VTT_dom"/>
    <property type="match status" value="1"/>
</dbReference>
<dbReference type="RefSeq" id="WP_006739168.1">
    <property type="nucleotide sequence ID" value="NZ_AEUZ02000001.1"/>
</dbReference>
<evidence type="ECO:0000256" key="3">
    <source>
        <dbReference type="ARBA" id="ARBA00022692"/>
    </source>
</evidence>
<reference evidence="8 9" key="1">
    <citation type="journal article" date="2014" name="Int. J. Syst. Evol. Microbiol.">
        <title>Phylogenomics and the dynamic genome evolution of the genus Streptococcus.</title>
        <authorList>
            <consortium name="The Broad Institute Genome Sequencing Platform"/>
            <person name="Richards V.P."/>
            <person name="Palmer S.R."/>
            <person name="Pavinski Bitar P.D."/>
            <person name="Qin X."/>
            <person name="Weinstock G.M."/>
            <person name="Highlander S.K."/>
            <person name="Town C.D."/>
            <person name="Burne R.A."/>
            <person name="Stanhope M.J."/>
        </authorList>
    </citation>
    <scope>NUCLEOTIDE SEQUENCE [LARGE SCALE GENOMIC DNA]</scope>
    <source>
        <strain evidence="8 9">2285-97</strain>
    </source>
</reference>
<dbReference type="Proteomes" id="UP000005388">
    <property type="component" value="Unassembled WGS sequence"/>
</dbReference>
<evidence type="ECO:0000259" key="7">
    <source>
        <dbReference type="Pfam" id="PF09335"/>
    </source>
</evidence>
<evidence type="ECO:0000256" key="2">
    <source>
        <dbReference type="ARBA" id="ARBA00022475"/>
    </source>
</evidence>
<gene>
    <name evidence="8" type="ORF">STRUR_0974</name>
</gene>
<keyword evidence="3 6" id="KW-0812">Transmembrane</keyword>
<evidence type="ECO:0000256" key="6">
    <source>
        <dbReference type="RuleBase" id="RU366058"/>
    </source>
</evidence>
<feature type="transmembrane region" description="Helical" evidence="6">
    <location>
        <begin position="143"/>
        <end position="166"/>
    </location>
</feature>
<organism evidence="8 9">
    <name type="scientific">Streptococcus urinalis 2285-97</name>
    <dbReference type="NCBI Taxonomy" id="764291"/>
    <lineage>
        <taxon>Bacteria</taxon>
        <taxon>Bacillati</taxon>
        <taxon>Bacillota</taxon>
        <taxon>Bacilli</taxon>
        <taxon>Lactobacillales</taxon>
        <taxon>Streptococcaceae</taxon>
        <taxon>Streptococcus</taxon>
    </lineage>
</organism>
<dbReference type="EMBL" id="AEUZ02000001">
    <property type="protein sequence ID" value="EHJ56408.1"/>
    <property type="molecule type" value="Genomic_DNA"/>
</dbReference>
<feature type="transmembrane region" description="Helical" evidence="6">
    <location>
        <begin position="90"/>
        <end position="111"/>
    </location>
</feature>
<dbReference type="InterPro" id="IPR032816">
    <property type="entry name" value="VTT_dom"/>
</dbReference>